<dbReference type="InterPro" id="IPR036388">
    <property type="entry name" value="WH-like_DNA-bd_sf"/>
</dbReference>
<name>A0A0C2DJH5_9STAP</name>
<dbReference type="Proteomes" id="UP000527860">
    <property type="component" value="Unassembled WGS sequence"/>
</dbReference>
<dbReference type="STRING" id="45670.SN16_11660"/>
<sequence>MSDRESIISIEKSIRYISAHVKSHGREILKKYELSPLQFVALQWVDDKEGITIGELSNRLDLAHSTTTDIVDKLENGAFVKRQKYEKDKRIVLVLMQDKGHQIIKEVIAKRISYISEITSHLSADEKEMLPVILESILQESEKRSHE</sequence>
<dbReference type="Pfam" id="PF01047">
    <property type="entry name" value="MarR"/>
    <property type="match status" value="1"/>
</dbReference>
<dbReference type="SUPFAM" id="SSF46785">
    <property type="entry name" value="Winged helix' DNA-binding domain"/>
    <property type="match status" value="1"/>
</dbReference>
<evidence type="ECO:0000313" key="8">
    <source>
        <dbReference type="Proteomes" id="UP000527860"/>
    </source>
</evidence>
<dbReference type="RefSeq" id="WP_040106775.1">
    <property type="nucleotide sequence ID" value="NZ_CANMYM010000001.1"/>
</dbReference>
<keyword evidence="2" id="KW-0238">DNA-binding</keyword>
<dbReference type="Gene3D" id="1.10.10.10">
    <property type="entry name" value="Winged helix-like DNA-binding domain superfamily/Winged helix DNA-binding domain"/>
    <property type="match status" value="1"/>
</dbReference>
<dbReference type="GO" id="GO:0003677">
    <property type="term" value="F:DNA binding"/>
    <property type="evidence" value="ECO:0007669"/>
    <property type="project" value="UniProtKB-KW"/>
</dbReference>
<gene>
    <name evidence="6" type="ORF">F7P68_0013085</name>
    <name evidence="5" type="ORF">SN16_11660</name>
</gene>
<evidence type="ECO:0000313" key="6">
    <source>
        <dbReference type="EMBL" id="MDB0581462.1"/>
    </source>
</evidence>
<dbReference type="PROSITE" id="PS50995">
    <property type="entry name" value="HTH_MARR_2"/>
    <property type="match status" value="1"/>
</dbReference>
<evidence type="ECO:0000313" key="5">
    <source>
        <dbReference type="EMBL" id="KIH70138.1"/>
    </source>
</evidence>
<reference evidence="8" key="2">
    <citation type="submission" date="2020-04" db="EMBL/GenBank/DDBJ databases">
        <title>Genome analysis and biological profiling of marine Cellulosimicrobium funkei MOSEL-ME6.</title>
        <authorList>
            <person name="Tanveer F."/>
            <person name="Xie Y."/>
            <person name="Shinwari Z.K."/>
        </authorList>
    </citation>
    <scope>NUCLEOTIDE SEQUENCE [LARGE SCALE GENOMIC DNA]</scope>
    <source>
        <strain evidence="8">MOSEL-ME25</strain>
    </source>
</reference>
<proteinExistence type="predicted"/>
<evidence type="ECO:0000259" key="4">
    <source>
        <dbReference type="PROSITE" id="PS50995"/>
    </source>
</evidence>
<dbReference type="GeneID" id="77846198"/>
<protein>
    <submittedName>
        <fullName evidence="5">MarR family transcriptional regulator</fullName>
    </submittedName>
</protein>
<dbReference type="EMBL" id="JXII01000009">
    <property type="protein sequence ID" value="KIH70138.1"/>
    <property type="molecule type" value="Genomic_DNA"/>
</dbReference>
<dbReference type="OrthoDB" id="9790052at2"/>
<evidence type="ECO:0000256" key="1">
    <source>
        <dbReference type="ARBA" id="ARBA00023015"/>
    </source>
</evidence>
<dbReference type="PANTHER" id="PTHR42756">
    <property type="entry name" value="TRANSCRIPTIONAL REGULATOR, MARR"/>
    <property type="match status" value="1"/>
</dbReference>
<dbReference type="PANTHER" id="PTHR42756:SF1">
    <property type="entry name" value="TRANSCRIPTIONAL REPRESSOR OF EMRAB OPERON"/>
    <property type="match status" value="1"/>
</dbReference>
<reference evidence="6" key="3">
    <citation type="submission" date="2020-04" db="EMBL/GenBank/DDBJ databases">
        <authorList>
            <person name="Tanveer F."/>
            <person name="Xie Y."/>
            <person name="Shinwari Z.K."/>
        </authorList>
    </citation>
    <scope>NUCLEOTIDE SEQUENCE</scope>
    <source>
        <strain evidence="6">MOSEL-ME25</strain>
    </source>
</reference>
<evidence type="ECO:0000256" key="2">
    <source>
        <dbReference type="ARBA" id="ARBA00023125"/>
    </source>
</evidence>
<dbReference type="AlphaFoldDB" id="A0A0C2DJH5"/>
<organism evidence="5 7">
    <name type="scientific">Salinicoccus roseus</name>
    <dbReference type="NCBI Taxonomy" id="45670"/>
    <lineage>
        <taxon>Bacteria</taxon>
        <taxon>Bacillati</taxon>
        <taxon>Bacillota</taxon>
        <taxon>Bacilli</taxon>
        <taxon>Bacillales</taxon>
        <taxon>Staphylococcaceae</taxon>
        <taxon>Salinicoccus</taxon>
    </lineage>
</organism>
<feature type="domain" description="HTH marR-type" evidence="4">
    <location>
        <begin position="7"/>
        <end position="139"/>
    </location>
</feature>
<dbReference type="GO" id="GO:0003700">
    <property type="term" value="F:DNA-binding transcription factor activity"/>
    <property type="evidence" value="ECO:0007669"/>
    <property type="project" value="InterPro"/>
</dbReference>
<dbReference type="InterPro" id="IPR000835">
    <property type="entry name" value="HTH_MarR-typ"/>
</dbReference>
<reference evidence="5 7" key="1">
    <citation type="submission" date="2015-01" db="EMBL/GenBank/DDBJ databases">
        <title>Genome sequences of high lactate-tolerant strain Salinicoccus roseus W12 with industrial interest.</title>
        <authorList>
            <person name="Wang H."/>
            <person name="Yu B."/>
        </authorList>
    </citation>
    <scope>NUCLEOTIDE SEQUENCE [LARGE SCALE GENOMIC DNA]</scope>
    <source>
        <strain evidence="5 7">W12</strain>
    </source>
</reference>
<keyword evidence="1" id="KW-0805">Transcription regulation</keyword>
<dbReference type="InterPro" id="IPR036390">
    <property type="entry name" value="WH_DNA-bd_sf"/>
</dbReference>
<accession>A0A0C2DJH5</accession>
<dbReference type="Proteomes" id="UP000031546">
    <property type="component" value="Unassembled WGS sequence"/>
</dbReference>
<keyword evidence="8" id="KW-1185">Reference proteome</keyword>
<keyword evidence="3" id="KW-0804">Transcription</keyword>
<dbReference type="SMART" id="SM00347">
    <property type="entry name" value="HTH_MARR"/>
    <property type="match status" value="1"/>
</dbReference>
<comment type="caution">
    <text evidence="5">The sequence shown here is derived from an EMBL/GenBank/DDBJ whole genome shotgun (WGS) entry which is preliminary data.</text>
</comment>
<evidence type="ECO:0000313" key="7">
    <source>
        <dbReference type="Proteomes" id="UP000031546"/>
    </source>
</evidence>
<evidence type="ECO:0000256" key="3">
    <source>
        <dbReference type="ARBA" id="ARBA00023163"/>
    </source>
</evidence>
<reference evidence="6 8" key="4">
    <citation type="submission" date="2022-12" db="EMBL/GenBank/DDBJ databases">
        <title>Genome analysis and biological profiling of marine Salinicoccus roseus MOSEL-ME25.</title>
        <authorList>
            <person name="Mirza F.T."/>
            <person name="Xie Y."/>
            <person name="Shinwari Z.K."/>
        </authorList>
    </citation>
    <scope>NUCLEOTIDE SEQUENCE [LARGE SCALE GENOMIC DNA]</scope>
    <source>
        <strain evidence="6 8">MOSEL-ME25</strain>
    </source>
</reference>
<dbReference type="PRINTS" id="PR00598">
    <property type="entry name" value="HTHMARR"/>
</dbReference>
<dbReference type="EMBL" id="JABEVU030000001">
    <property type="protein sequence ID" value="MDB0581462.1"/>
    <property type="molecule type" value="Genomic_DNA"/>
</dbReference>